<dbReference type="InterPro" id="IPR036388">
    <property type="entry name" value="WH-like_DNA-bd_sf"/>
</dbReference>
<comment type="caution">
    <text evidence="5">The sequence shown here is derived from an EMBL/GenBank/DDBJ whole genome shotgun (WGS) entry which is preliminary data.</text>
</comment>
<protein>
    <submittedName>
        <fullName evidence="5">Helix-turn-helix transcriptional regulator</fullName>
    </submittedName>
</protein>
<dbReference type="SUPFAM" id="SSF46785">
    <property type="entry name" value="Winged helix' DNA-binding domain"/>
    <property type="match status" value="1"/>
</dbReference>
<dbReference type="InterPro" id="IPR036390">
    <property type="entry name" value="WH_DNA-bd_sf"/>
</dbReference>
<sequence>MKIIKNLPGLPIERALGVLSGRWKAVILHVLLDGPHRTCELENRIVGISQKVLIEHLRTLEEHGMVSRQPCAGDRQGIEYVLTPLGESLRPVLNSLIEWGTHHAQQRDEVPRLVPCEAVVRARAS</sequence>
<dbReference type="InterPro" id="IPR011991">
    <property type="entry name" value="ArsR-like_HTH"/>
</dbReference>
<dbReference type="CDD" id="cd00090">
    <property type="entry name" value="HTH_ARSR"/>
    <property type="match status" value="1"/>
</dbReference>
<dbReference type="Gene3D" id="1.10.10.10">
    <property type="entry name" value="Winged helix-like DNA-binding domain superfamily/Winged helix DNA-binding domain"/>
    <property type="match status" value="1"/>
</dbReference>
<dbReference type="RefSeq" id="WP_166100046.1">
    <property type="nucleotide sequence ID" value="NZ_JAADJT010000002.1"/>
</dbReference>
<accession>A0ABX0FH93</accession>
<proteinExistence type="predicted"/>
<name>A0ABX0FH93_9BURK</name>
<dbReference type="Proteomes" id="UP000666369">
    <property type="component" value="Unassembled WGS sequence"/>
</dbReference>
<dbReference type="InterPro" id="IPR002577">
    <property type="entry name" value="HTH_HxlR"/>
</dbReference>
<organism evidence="5 6">
    <name type="scientific">Duganella aceris</name>
    <dbReference type="NCBI Taxonomy" id="2703883"/>
    <lineage>
        <taxon>Bacteria</taxon>
        <taxon>Pseudomonadati</taxon>
        <taxon>Pseudomonadota</taxon>
        <taxon>Betaproteobacteria</taxon>
        <taxon>Burkholderiales</taxon>
        <taxon>Oxalobacteraceae</taxon>
        <taxon>Telluria group</taxon>
        <taxon>Duganella</taxon>
    </lineage>
</organism>
<dbReference type="PANTHER" id="PTHR33204">
    <property type="entry name" value="TRANSCRIPTIONAL REGULATOR, MARR FAMILY"/>
    <property type="match status" value="1"/>
</dbReference>
<dbReference type="EMBL" id="JAADJT010000002">
    <property type="protein sequence ID" value="NGZ83883.1"/>
    <property type="molecule type" value="Genomic_DNA"/>
</dbReference>
<feature type="domain" description="HTH hxlR-type" evidence="4">
    <location>
        <begin position="10"/>
        <end position="108"/>
    </location>
</feature>
<keyword evidence="1" id="KW-0805">Transcription regulation</keyword>
<evidence type="ECO:0000256" key="3">
    <source>
        <dbReference type="ARBA" id="ARBA00023163"/>
    </source>
</evidence>
<evidence type="ECO:0000256" key="1">
    <source>
        <dbReference type="ARBA" id="ARBA00023015"/>
    </source>
</evidence>
<keyword evidence="6" id="KW-1185">Reference proteome</keyword>
<gene>
    <name evidence="5" type="ORF">GW587_06385</name>
</gene>
<dbReference type="PROSITE" id="PS51118">
    <property type="entry name" value="HTH_HXLR"/>
    <property type="match status" value="1"/>
</dbReference>
<dbReference type="Pfam" id="PF01638">
    <property type="entry name" value="HxlR"/>
    <property type="match status" value="1"/>
</dbReference>
<evidence type="ECO:0000313" key="5">
    <source>
        <dbReference type="EMBL" id="NGZ83883.1"/>
    </source>
</evidence>
<keyword evidence="3" id="KW-0804">Transcription</keyword>
<keyword evidence="2" id="KW-0238">DNA-binding</keyword>
<evidence type="ECO:0000313" key="6">
    <source>
        <dbReference type="Proteomes" id="UP000666369"/>
    </source>
</evidence>
<evidence type="ECO:0000259" key="4">
    <source>
        <dbReference type="PROSITE" id="PS51118"/>
    </source>
</evidence>
<evidence type="ECO:0000256" key="2">
    <source>
        <dbReference type="ARBA" id="ARBA00023125"/>
    </source>
</evidence>
<reference evidence="6" key="1">
    <citation type="submission" date="2023-07" db="EMBL/GenBank/DDBJ databases">
        <title>Duganella aceri sp. nov., isolated from tree sap.</title>
        <authorList>
            <person name="Kim I.S."/>
        </authorList>
    </citation>
    <scope>NUCLEOTIDE SEQUENCE [LARGE SCALE GENOMIC DNA]</scope>
    <source>
        <strain evidence="6">SAP-35</strain>
    </source>
</reference>